<evidence type="ECO:0000256" key="1">
    <source>
        <dbReference type="SAM" id="MobiDB-lite"/>
    </source>
</evidence>
<protein>
    <submittedName>
        <fullName evidence="2">Uncharacterized protein</fullName>
    </submittedName>
</protein>
<sequence>MPTRSEIERWKPAALLDVAARLRAGDADYAGQLDRMRSGIQNAGSHWHGESYDAAYDRIGTDCDIGARTSREILELTDVLDQGANNLVSHLTVVNTKTAEAEADQCTVADDWSVTGDAAKAEQYSSAIGVALRELMVVADPAASGQPWGPALNLWTDHDIGSGERALEQFQHVQEWAGRIPPTVSDLPSTSLGSTDNPPRVK</sequence>
<gene>
    <name evidence="2" type="ORF">WSS_A04875</name>
</gene>
<dbReference type="SUPFAM" id="SSF140453">
    <property type="entry name" value="EsxAB dimer-like"/>
    <property type="match status" value="1"/>
</dbReference>
<dbReference type="InterPro" id="IPR036689">
    <property type="entry name" value="ESAT-6-like_sf"/>
</dbReference>
<proteinExistence type="predicted"/>
<organism evidence="2 3">
    <name type="scientific">Rhodococcus opacus M213</name>
    <dbReference type="NCBI Taxonomy" id="1129896"/>
    <lineage>
        <taxon>Bacteria</taxon>
        <taxon>Bacillati</taxon>
        <taxon>Actinomycetota</taxon>
        <taxon>Actinomycetes</taxon>
        <taxon>Mycobacteriales</taxon>
        <taxon>Nocardiaceae</taxon>
        <taxon>Rhodococcus</taxon>
    </lineage>
</organism>
<reference evidence="2 3" key="1">
    <citation type="journal article" date="2013" name="Genome Announc.">
        <title>Draft Genome Sequence of Rhodococcus opacus Strain M213 Shows a Diverse Catabolic Potential.</title>
        <authorList>
            <person name="Pathak A."/>
            <person name="Green S.J."/>
            <person name="Ogram A."/>
            <person name="Chauhan A."/>
        </authorList>
    </citation>
    <scope>NUCLEOTIDE SEQUENCE [LARGE SCALE GENOMIC DNA]</scope>
    <source>
        <strain evidence="2 3">M213</strain>
    </source>
</reference>
<dbReference type="Proteomes" id="UP000005951">
    <property type="component" value="Unassembled WGS sequence"/>
</dbReference>
<feature type="compositionally biased region" description="Polar residues" evidence="1">
    <location>
        <begin position="186"/>
        <end position="202"/>
    </location>
</feature>
<dbReference type="RefSeq" id="WP_005254074.1">
    <property type="nucleotide sequence ID" value="NZ_AJYC02000012.1"/>
</dbReference>
<comment type="caution">
    <text evidence="2">The sequence shown here is derived from an EMBL/GenBank/DDBJ whole genome shotgun (WGS) entry which is preliminary data.</text>
</comment>
<dbReference type="EMBL" id="AJYC02000012">
    <property type="protein sequence ID" value="EKT83961.1"/>
    <property type="molecule type" value="Genomic_DNA"/>
</dbReference>
<evidence type="ECO:0000313" key="3">
    <source>
        <dbReference type="Proteomes" id="UP000005951"/>
    </source>
</evidence>
<name>K8XSZ4_RHOOP</name>
<evidence type="ECO:0000313" key="2">
    <source>
        <dbReference type="EMBL" id="EKT83961.1"/>
    </source>
</evidence>
<accession>K8XSZ4</accession>
<dbReference type="AlphaFoldDB" id="K8XSZ4"/>
<feature type="region of interest" description="Disordered" evidence="1">
    <location>
        <begin position="180"/>
        <end position="202"/>
    </location>
</feature>